<dbReference type="FunFam" id="1.10.10.10:FF:000001">
    <property type="entry name" value="LysR family transcriptional regulator"/>
    <property type="match status" value="1"/>
</dbReference>
<evidence type="ECO:0000313" key="7">
    <source>
        <dbReference type="Proteomes" id="UP000277871"/>
    </source>
</evidence>
<name>A0A3L9L5X3_9MICC</name>
<sequence length="293" mass="31280">MELRQLNCFIAVAEERHFGRAAARLHMAQPQLSEQIRRLEEQLDARLLERTTRRVDLTPAGQELLERGRRIVQETASLAAEVSRLGRATAGVLRAGSCGAATYGTMPRVARGLAAQLPGVTVRLRGELSGPAAETAVREGALDLALLHAPVVSPGLESRTLCREALVVAVPAGAPLATGRPLEVAELAGHEFVAHPPDSVLHRTVGELFRDAGVPWRITQMAHETAELLAHVAAGVGAAVVPASVAALRLPGVVYEELAAPATVDLAVVWRREERSPVVRSALVVVEEILRSE</sequence>
<keyword evidence="3" id="KW-0238">DNA-binding</keyword>
<dbReference type="InterPro" id="IPR036388">
    <property type="entry name" value="WH-like_DNA-bd_sf"/>
</dbReference>
<evidence type="ECO:0000256" key="1">
    <source>
        <dbReference type="ARBA" id="ARBA00009437"/>
    </source>
</evidence>
<dbReference type="Pfam" id="PF03466">
    <property type="entry name" value="LysR_substrate"/>
    <property type="match status" value="1"/>
</dbReference>
<dbReference type="GO" id="GO:0003677">
    <property type="term" value="F:DNA binding"/>
    <property type="evidence" value="ECO:0007669"/>
    <property type="project" value="UniProtKB-KW"/>
</dbReference>
<evidence type="ECO:0000256" key="3">
    <source>
        <dbReference type="ARBA" id="ARBA00023125"/>
    </source>
</evidence>
<organism evidence="6 7">
    <name type="scientific">Kocuria tytonicola</name>
    <dbReference type="NCBI Taxonomy" id="2055946"/>
    <lineage>
        <taxon>Bacteria</taxon>
        <taxon>Bacillati</taxon>
        <taxon>Actinomycetota</taxon>
        <taxon>Actinomycetes</taxon>
        <taxon>Micrococcales</taxon>
        <taxon>Micrococcaceae</taxon>
        <taxon>Kocuria</taxon>
    </lineage>
</organism>
<evidence type="ECO:0000256" key="2">
    <source>
        <dbReference type="ARBA" id="ARBA00023015"/>
    </source>
</evidence>
<dbReference type="Pfam" id="PF00126">
    <property type="entry name" value="HTH_1"/>
    <property type="match status" value="1"/>
</dbReference>
<accession>A0A3L9L5X3</accession>
<dbReference type="Gene3D" id="1.10.10.10">
    <property type="entry name" value="Winged helix-like DNA-binding domain superfamily/Winged helix DNA-binding domain"/>
    <property type="match status" value="1"/>
</dbReference>
<dbReference type="GO" id="GO:0003700">
    <property type="term" value="F:DNA-binding transcription factor activity"/>
    <property type="evidence" value="ECO:0007669"/>
    <property type="project" value="InterPro"/>
</dbReference>
<dbReference type="InterPro" id="IPR000847">
    <property type="entry name" value="LysR_HTH_N"/>
</dbReference>
<dbReference type="PANTHER" id="PTHR30346">
    <property type="entry name" value="TRANSCRIPTIONAL DUAL REGULATOR HCAR-RELATED"/>
    <property type="match status" value="1"/>
</dbReference>
<feature type="domain" description="HTH lysR-type" evidence="5">
    <location>
        <begin position="1"/>
        <end position="58"/>
    </location>
</feature>
<dbReference type="EMBL" id="RDEX01000001">
    <property type="protein sequence ID" value="RLY94200.1"/>
    <property type="molecule type" value="Genomic_DNA"/>
</dbReference>
<evidence type="ECO:0000259" key="5">
    <source>
        <dbReference type="PROSITE" id="PS50931"/>
    </source>
</evidence>
<protein>
    <submittedName>
        <fullName evidence="6">LysR family transcriptional regulator</fullName>
    </submittedName>
</protein>
<evidence type="ECO:0000313" key="6">
    <source>
        <dbReference type="EMBL" id="RLY94200.1"/>
    </source>
</evidence>
<dbReference type="SUPFAM" id="SSF53850">
    <property type="entry name" value="Periplasmic binding protein-like II"/>
    <property type="match status" value="1"/>
</dbReference>
<proteinExistence type="inferred from homology"/>
<comment type="caution">
    <text evidence="6">The sequence shown here is derived from an EMBL/GenBank/DDBJ whole genome shotgun (WGS) entry which is preliminary data.</text>
</comment>
<dbReference type="PANTHER" id="PTHR30346:SF0">
    <property type="entry name" value="HCA OPERON TRANSCRIPTIONAL ACTIVATOR HCAR"/>
    <property type="match status" value="1"/>
</dbReference>
<evidence type="ECO:0000256" key="4">
    <source>
        <dbReference type="ARBA" id="ARBA00023163"/>
    </source>
</evidence>
<dbReference type="Gene3D" id="3.40.190.10">
    <property type="entry name" value="Periplasmic binding protein-like II"/>
    <property type="match status" value="2"/>
</dbReference>
<keyword evidence="2" id="KW-0805">Transcription regulation</keyword>
<dbReference type="AlphaFoldDB" id="A0A3L9L5X3"/>
<dbReference type="CDD" id="cd08414">
    <property type="entry name" value="PBP2_LTTR_aromatics_like"/>
    <property type="match status" value="1"/>
</dbReference>
<dbReference type="PROSITE" id="PS50931">
    <property type="entry name" value="HTH_LYSR"/>
    <property type="match status" value="1"/>
</dbReference>
<dbReference type="RefSeq" id="WP_121864135.1">
    <property type="nucleotide sequence ID" value="NZ_RDEX01000001.1"/>
</dbReference>
<keyword evidence="7" id="KW-1185">Reference proteome</keyword>
<dbReference type="GO" id="GO:0032993">
    <property type="term" value="C:protein-DNA complex"/>
    <property type="evidence" value="ECO:0007669"/>
    <property type="project" value="TreeGrafter"/>
</dbReference>
<keyword evidence="4" id="KW-0804">Transcription</keyword>
<comment type="similarity">
    <text evidence="1">Belongs to the LysR transcriptional regulatory family.</text>
</comment>
<dbReference type="PRINTS" id="PR00039">
    <property type="entry name" value="HTHLYSR"/>
</dbReference>
<reference evidence="6 7" key="1">
    <citation type="submission" date="2018-10" db="EMBL/GenBank/DDBJ databases">
        <title>Kocuria tytonicola, new bacteria from the preen glands of American barn owls (Tyto furcata).</title>
        <authorList>
            <person name="Braun M.S."/>
            <person name="Wang E."/>
            <person name="Zimmermann S."/>
            <person name="Boutin S."/>
            <person name="Wagner H."/>
            <person name="Wink M."/>
        </authorList>
    </citation>
    <scope>NUCLEOTIDE SEQUENCE [LARGE SCALE GENOMIC DNA]</scope>
    <source>
        <strain evidence="6 7">473</strain>
    </source>
</reference>
<gene>
    <name evidence="6" type="ORF">EAE32_03015</name>
</gene>
<dbReference type="InterPro" id="IPR005119">
    <property type="entry name" value="LysR_subst-bd"/>
</dbReference>
<dbReference type="InterPro" id="IPR036390">
    <property type="entry name" value="WH_DNA-bd_sf"/>
</dbReference>
<dbReference type="SUPFAM" id="SSF46785">
    <property type="entry name" value="Winged helix' DNA-binding domain"/>
    <property type="match status" value="1"/>
</dbReference>
<dbReference type="Proteomes" id="UP000277871">
    <property type="component" value="Unassembled WGS sequence"/>
</dbReference>